<evidence type="ECO:0000313" key="1">
    <source>
        <dbReference type="EMBL" id="KNZ59271.1"/>
    </source>
</evidence>
<evidence type="ECO:0000313" key="2">
    <source>
        <dbReference type="Proteomes" id="UP000037035"/>
    </source>
</evidence>
<comment type="caution">
    <text evidence="1">The sequence shown here is derived from an EMBL/GenBank/DDBJ whole genome shotgun (WGS) entry which is preliminary data.</text>
</comment>
<organism evidence="1 2">
    <name type="scientific">Puccinia sorghi</name>
    <dbReference type="NCBI Taxonomy" id="27349"/>
    <lineage>
        <taxon>Eukaryota</taxon>
        <taxon>Fungi</taxon>
        <taxon>Dikarya</taxon>
        <taxon>Basidiomycota</taxon>
        <taxon>Pucciniomycotina</taxon>
        <taxon>Pucciniomycetes</taxon>
        <taxon>Pucciniales</taxon>
        <taxon>Pucciniaceae</taxon>
        <taxon>Puccinia</taxon>
    </lineage>
</organism>
<protein>
    <submittedName>
        <fullName evidence="1">Uncharacterized protein</fullName>
    </submittedName>
</protein>
<sequence length="117" mass="13354">MSEKLTSIPSPKNTLFIRSADQRQLAFLVSTWAMPTETKLRMLKLTHSILWQCGIFFEKTTNFKTFVDDLSSHISNMSAVGIIIAPTNANIKESLFVETILSELPSQFDTTILEWWI</sequence>
<gene>
    <name evidence="1" type="ORF">VP01_176g2</name>
</gene>
<dbReference type="AlphaFoldDB" id="A0A0L6VER6"/>
<name>A0A0L6VER6_9BASI</name>
<dbReference type="Proteomes" id="UP000037035">
    <property type="component" value="Unassembled WGS sequence"/>
</dbReference>
<dbReference type="EMBL" id="LAVV01006581">
    <property type="protein sequence ID" value="KNZ59271.1"/>
    <property type="molecule type" value="Genomic_DNA"/>
</dbReference>
<accession>A0A0L6VER6</accession>
<proteinExistence type="predicted"/>
<reference evidence="1 2" key="1">
    <citation type="submission" date="2015-08" db="EMBL/GenBank/DDBJ databases">
        <title>Next Generation Sequencing and Analysis of the Genome of Puccinia sorghi L Schw, the Causal Agent of Maize Common Rust.</title>
        <authorList>
            <person name="Rochi L."/>
            <person name="Burguener G."/>
            <person name="Darino M."/>
            <person name="Turjanski A."/>
            <person name="Kreff E."/>
            <person name="Dieguez M.J."/>
            <person name="Sacco F."/>
        </authorList>
    </citation>
    <scope>NUCLEOTIDE SEQUENCE [LARGE SCALE GENOMIC DNA]</scope>
    <source>
        <strain evidence="1 2">RO10H11247</strain>
    </source>
</reference>
<keyword evidence="2" id="KW-1185">Reference proteome</keyword>
<dbReference type="VEuPathDB" id="FungiDB:VP01_176g2"/>